<dbReference type="Pfam" id="PF25823">
    <property type="entry name" value="Ams2-SPT21_N"/>
    <property type="match status" value="1"/>
</dbReference>
<evidence type="ECO:0000259" key="2">
    <source>
        <dbReference type="Pfam" id="PF25823"/>
    </source>
</evidence>
<keyword evidence="4" id="KW-1185">Reference proteome</keyword>
<sequence length="107" mass="11718">MDTTTHQVFLRVLYTINSSPQYILARSSVQVPAIFRNGTRGRLLTNDPQYAQAPLKACLAAVCNSSPELLHDPERDFSLYVLDPLEAQPVPSHMSPESQGTGSPHGV</sequence>
<evidence type="ECO:0000313" key="3">
    <source>
        <dbReference type="EMBL" id="KIJ15452.1"/>
    </source>
</evidence>
<evidence type="ECO:0000256" key="1">
    <source>
        <dbReference type="SAM" id="MobiDB-lite"/>
    </source>
</evidence>
<proteinExistence type="predicted"/>
<feature type="non-terminal residue" evidence="3">
    <location>
        <position position="1"/>
    </location>
</feature>
<feature type="domain" description="Ams2/SPT21 N-terminal" evidence="2">
    <location>
        <begin position="4"/>
        <end position="87"/>
    </location>
</feature>
<dbReference type="GO" id="GO:0006357">
    <property type="term" value="P:regulation of transcription by RNA polymerase II"/>
    <property type="evidence" value="ECO:0007669"/>
    <property type="project" value="TreeGrafter"/>
</dbReference>
<evidence type="ECO:0000313" key="4">
    <source>
        <dbReference type="Proteomes" id="UP000053647"/>
    </source>
</evidence>
<dbReference type="EMBL" id="KN819336">
    <property type="protein sequence ID" value="KIJ15452.1"/>
    <property type="molecule type" value="Genomic_DNA"/>
</dbReference>
<reference evidence="3 4" key="1">
    <citation type="submission" date="2014-06" db="EMBL/GenBank/DDBJ databases">
        <authorList>
            <consortium name="DOE Joint Genome Institute"/>
            <person name="Kuo A."/>
            <person name="Kohler A."/>
            <person name="Nagy L.G."/>
            <person name="Floudas D."/>
            <person name="Copeland A."/>
            <person name="Barry K.W."/>
            <person name="Cichocki N."/>
            <person name="Veneault-Fourrey C."/>
            <person name="LaButti K."/>
            <person name="Lindquist E.A."/>
            <person name="Lipzen A."/>
            <person name="Lundell T."/>
            <person name="Morin E."/>
            <person name="Murat C."/>
            <person name="Sun H."/>
            <person name="Tunlid A."/>
            <person name="Henrissat B."/>
            <person name="Grigoriev I.V."/>
            <person name="Hibbett D.S."/>
            <person name="Martin F."/>
            <person name="Nordberg H.P."/>
            <person name="Cantor M.N."/>
            <person name="Hua S.X."/>
        </authorList>
    </citation>
    <scope>NUCLEOTIDE SEQUENCE [LARGE SCALE GENOMIC DNA]</scope>
    <source>
        <strain evidence="3 4">ATCC 200175</strain>
    </source>
</reference>
<dbReference type="InterPro" id="IPR042403">
    <property type="entry name" value="Spt21/Ams2"/>
</dbReference>
<dbReference type="HOGENOM" id="CLU_175960_0_0_1"/>
<dbReference type="GO" id="GO:0000183">
    <property type="term" value="P:rDNA heterochromatin formation"/>
    <property type="evidence" value="ECO:0007669"/>
    <property type="project" value="TreeGrafter"/>
</dbReference>
<feature type="compositionally biased region" description="Polar residues" evidence="1">
    <location>
        <begin position="95"/>
        <end position="107"/>
    </location>
</feature>
<reference evidence="4" key="2">
    <citation type="submission" date="2015-01" db="EMBL/GenBank/DDBJ databases">
        <title>Evolutionary Origins and Diversification of the Mycorrhizal Mutualists.</title>
        <authorList>
            <consortium name="DOE Joint Genome Institute"/>
            <consortium name="Mycorrhizal Genomics Consortium"/>
            <person name="Kohler A."/>
            <person name="Kuo A."/>
            <person name="Nagy L.G."/>
            <person name="Floudas D."/>
            <person name="Copeland A."/>
            <person name="Barry K.W."/>
            <person name="Cichocki N."/>
            <person name="Veneault-Fourrey C."/>
            <person name="LaButti K."/>
            <person name="Lindquist E.A."/>
            <person name="Lipzen A."/>
            <person name="Lundell T."/>
            <person name="Morin E."/>
            <person name="Murat C."/>
            <person name="Riley R."/>
            <person name="Ohm R."/>
            <person name="Sun H."/>
            <person name="Tunlid A."/>
            <person name="Henrissat B."/>
            <person name="Grigoriev I.V."/>
            <person name="Hibbett D.S."/>
            <person name="Martin F."/>
        </authorList>
    </citation>
    <scope>NUCLEOTIDE SEQUENCE [LARGE SCALE GENOMIC DNA]</scope>
    <source>
        <strain evidence="4">ATCC 200175</strain>
    </source>
</reference>
<protein>
    <recommendedName>
        <fullName evidence="2">Ams2/SPT21 N-terminal domain-containing protein</fullName>
    </recommendedName>
</protein>
<organism evidence="3 4">
    <name type="scientific">Paxillus involutus ATCC 200175</name>
    <dbReference type="NCBI Taxonomy" id="664439"/>
    <lineage>
        <taxon>Eukaryota</taxon>
        <taxon>Fungi</taxon>
        <taxon>Dikarya</taxon>
        <taxon>Basidiomycota</taxon>
        <taxon>Agaricomycotina</taxon>
        <taxon>Agaricomycetes</taxon>
        <taxon>Agaricomycetidae</taxon>
        <taxon>Boletales</taxon>
        <taxon>Paxilineae</taxon>
        <taxon>Paxillaceae</taxon>
        <taxon>Paxillus</taxon>
    </lineage>
</organism>
<dbReference type="PANTHER" id="PTHR39147:SF1">
    <property type="entry name" value="PROTEIN SPT21"/>
    <property type="match status" value="1"/>
</dbReference>
<dbReference type="OrthoDB" id="3199820at2759"/>
<gene>
    <name evidence="3" type="ORF">PAXINDRAFT_168955</name>
</gene>
<dbReference type="Proteomes" id="UP000053647">
    <property type="component" value="Unassembled WGS sequence"/>
</dbReference>
<feature type="region of interest" description="Disordered" evidence="1">
    <location>
        <begin position="88"/>
        <end position="107"/>
    </location>
</feature>
<dbReference type="PANTHER" id="PTHR39147">
    <property type="entry name" value="PROTEIN SPT21"/>
    <property type="match status" value="1"/>
</dbReference>
<dbReference type="InterPro" id="IPR057725">
    <property type="entry name" value="Ams2-SPT21_N"/>
</dbReference>
<name>A0A0C9U7Q6_PAXIN</name>
<dbReference type="GO" id="GO:0030466">
    <property type="term" value="P:silent mating-type cassette heterochromatin formation"/>
    <property type="evidence" value="ECO:0007669"/>
    <property type="project" value="TreeGrafter"/>
</dbReference>
<dbReference type="AlphaFoldDB" id="A0A0C9U7Q6"/>
<accession>A0A0C9U7Q6</accession>